<organism evidence="1 2">
    <name type="scientific">Puccinia striiformis f. sp. tritici</name>
    <dbReference type="NCBI Taxonomy" id="168172"/>
    <lineage>
        <taxon>Eukaryota</taxon>
        <taxon>Fungi</taxon>
        <taxon>Dikarya</taxon>
        <taxon>Basidiomycota</taxon>
        <taxon>Pucciniomycotina</taxon>
        <taxon>Pucciniomycetes</taxon>
        <taxon>Pucciniales</taxon>
        <taxon>Pucciniaceae</taxon>
        <taxon>Puccinia</taxon>
    </lineage>
</organism>
<keyword evidence="2" id="KW-1185">Reference proteome</keyword>
<sequence length="67" mass="7626">MSSNQTPLFIKIKYADFTRKVRVPNQPAHVWSRLSKAIIDRFGIPENQPIGLQYVDLDGDHAITMSV</sequence>
<name>A0ACC0ENR7_9BASI</name>
<accession>A0ACC0ENR7</accession>
<reference evidence="1 2" key="3">
    <citation type="journal article" date="2022" name="Microbiol. Spectr.">
        <title>Folding features and dynamics of 3D genome architecture in plant fungal pathogens.</title>
        <authorList>
            <person name="Xia C."/>
        </authorList>
    </citation>
    <scope>NUCLEOTIDE SEQUENCE [LARGE SCALE GENOMIC DNA]</scope>
    <source>
        <strain evidence="1 2">93-210</strain>
    </source>
</reference>
<dbReference type="EMBL" id="CM045868">
    <property type="protein sequence ID" value="KAI7957348.1"/>
    <property type="molecule type" value="Genomic_DNA"/>
</dbReference>
<gene>
    <name evidence="1" type="ORF">MJO28_004443</name>
</gene>
<evidence type="ECO:0000313" key="2">
    <source>
        <dbReference type="Proteomes" id="UP001060170"/>
    </source>
</evidence>
<proteinExistence type="predicted"/>
<reference evidence="2" key="1">
    <citation type="journal article" date="2018" name="BMC Genomics">
        <title>Genomic insights into host adaptation between the wheat stripe rust pathogen (Puccinia striiformis f. sp. tritici) and the barley stripe rust pathogen (Puccinia striiformis f. sp. hordei).</title>
        <authorList>
            <person name="Xia C."/>
            <person name="Wang M."/>
            <person name="Yin C."/>
            <person name="Cornejo O.E."/>
            <person name="Hulbert S.H."/>
            <person name="Chen X."/>
        </authorList>
    </citation>
    <scope>NUCLEOTIDE SEQUENCE [LARGE SCALE GENOMIC DNA]</scope>
    <source>
        <strain evidence="2">93-210</strain>
    </source>
</reference>
<comment type="caution">
    <text evidence="1">The sequence shown here is derived from an EMBL/GenBank/DDBJ whole genome shotgun (WGS) entry which is preliminary data.</text>
</comment>
<evidence type="ECO:0000313" key="1">
    <source>
        <dbReference type="EMBL" id="KAI7957348.1"/>
    </source>
</evidence>
<protein>
    <submittedName>
        <fullName evidence="1">Uncharacterized protein</fullName>
    </submittedName>
</protein>
<dbReference type="Proteomes" id="UP001060170">
    <property type="component" value="Chromosome 4"/>
</dbReference>
<reference evidence="2" key="2">
    <citation type="journal article" date="2018" name="Mol. Plant Microbe Interact.">
        <title>Genome sequence resources for the wheat stripe rust pathogen (Puccinia striiformis f. sp. tritici) and the barley stripe rust pathogen (Puccinia striiformis f. sp. hordei).</title>
        <authorList>
            <person name="Xia C."/>
            <person name="Wang M."/>
            <person name="Yin C."/>
            <person name="Cornejo O.E."/>
            <person name="Hulbert S.H."/>
            <person name="Chen X."/>
        </authorList>
    </citation>
    <scope>NUCLEOTIDE SEQUENCE [LARGE SCALE GENOMIC DNA]</scope>
    <source>
        <strain evidence="2">93-210</strain>
    </source>
</reference>